<organism evidence="2 3">
    <name type="scientific">Thalassiosira oceanica</name>
    <name type="common">Marine diatom</name>
    <dbReference type="NCBI Taxonomy" id="159749"/>
    <lineage>
        <taxon>Eukaryota</taxon>
        <taxon>Sar</taxon>
        <taxon>Stramenopiles</taxon>
        <taxon>Ochrophyta</taxon>
        <taxon>Bacillariophyta</taxon>
        <taxon>Coscinodiscophyceae</taxon>
        <taxon>Thalassiosirophycidae</taxon>
        <taxon>Thalassiosirales</taxon>
        <taxon>Thalassiosiraceae</taxon>
        <taxon>Thalassiosira</taxon>
    </lineage>
</organism>
<gene>
    <name evidence="2" type="ORF">THAOC_10704</name>
</gene>
<sequence>AAARVRPADDPNAAASRPRRPGRRVPGGVRSRRRDGEPRRRRILGEVLAGVGQAVDPLPLEVPSRVEVGEAPAGRPAEPVDAAGVQSRPGEAGAHDEVLDGPRVYHPGRGARHGGDGGPGPGRLRAHVRPAAAAVRHGRAGGRPVAAREEVPSRRGGGGRRGGGRPAAGRVHRRRWGRRSDCRSRPAPPRWGQGQGG</sequence>
<dbReference type="Proteomes" id="UP000266841">
    <property type="component" value="Unassembled WGS sequence"/>
</dbReference>
<dbReference type="EMBL" id="AGNL01011956">
    <property type="protein sequence ID" value="EJK68143.1"/>
    <property type="molecule type" value="Genomic_DNA"/>
</dbReference>
<accession>K0SPA0</accession>
<keyword evidence="3" id="KW-1185">Reference proteome</keyword>
<feature type="region of interest" description="Disordered" evidence="1">
    <location>
        <begin position="62"/>
        <end position="197"/>
    </location>
</feature>
<feature type="region of interest" description="Disordered" evidence="1">
    <location>
        <begin position="1"/>
        <end position="41"/>
    </location>
</feature>
<protein>
    <submittedName>
        <fullName evidence="2">Uncharacterized protein</fullName>
    </submittedName>
</protein>
<evidence type="ECO:0000313" key="3">
    <source>
        <dbReference type="Proteomes" id="UP000266841"/>
    </source>
</evidence>
<feature type="compositionally biased region" description="Gly residues" evidence="1">
    <location>
        <begin position="155"/>
        <end position="166"/>
    </location>
</feature>
<feature type="non-terminal residue" evidence="2">
    <location>
        <position position="1"/>
    </location>
</feature>
<evidence type="ECO:0000313" key="2">
    <source>
        <dbReference type="EMBL" id="EJK68143.1"/>
    </source>
</evidence>
<proteinExistence type="predicted"/>
<dbReference type="AlphaFoldDB" id="K0SPA0"/>
<name>K0SPA0_THAOC</name>
<comment type="caution">
    <text evidence="2">The sequence shown here is derived from an EMBL/GenBank/DDBJ whole genome shotgun (WGS) entry which is preliminary data.</text>
</comment>
<reference evidence="2 3" key="1">
    <citation type="journal article" date="2012" name="Genome Biol.">
        <title>Genome and low-iron response of an oceanic diatom adapted to chronic iron limitation.</title>
        <authorList>
            <person name="Lommer M."/>
            <person name="Specht M."/>
            <person name="Roy A.S."/>
            <person name="Kraemer L."/>
            <person name="Andreson R."/>
            <person name="Gutowska M.A."/>
            <person name="Wolf J."/>
            <person name="Bergner S.V."/>
            <person name="Schilhabel M.B."/>
            <person name="Klostermeier U.C."/>
            <person name="Beiko R.G."/>
            <person name="Rosenstiel P."/>
            <person name="Hippler M."/>
            <person name="Laroche J."/>
        </authorList>
    </citation>
    <scope>NUCLEOTIDE SEQUENCE [LARGE SCALE GENOMIC DNA]</scope>
    <source>
        <strain evidence="2 3">CCMP1005</strain>
    </source>
</reference>
<evidence type="ECO:0000256" key="1">
    <source>
        <dbReference type="SAM" id="MobiDB-lite"/>
    </source>
</evidence>